<proteinExistence type="predicted"/>
<feature type="non-terminal residue" evidence="7">
    <location>
        <position position="508"/>
    </location>
</feature>
<comment type="caution">
    <text evidence="7">The sequence shown here is derived from an EMBL/GenBank/DDBJ whole genome shotgun (WGS) entry which is preliminary data.</text>
</comment>
<keyword evidence="3 6" id="KW-0812">Transmembrane</keyword>
<dbReference type="InterPro" id="IPR050833">
    <property type="entry name" value="Poly_Biosynth_Transport"/>
</dbReference>
<feature type="transmembrane region" description="Helical" evidence="6">
    <location>
        <begin position="45"/>
        <end position="65"/>
    </location>
</feature>
<dbReference type="EMBL" id="LFWU01000072">
    <property type="protein sequence ID" value="KON32273.1"/>
    <property type="molecule type" value="Genomic_DNA"/>
</dbReference>
<feature type="transmembrane region" description="Helical" evidence="6">
    <location>
        <begin position="125"/>
        <end position="142"/>
    </location>
</feature>
<feature type="transmembrane region" description="Helical" evidence="6">
    <location>
        <begin position="437"/>
        <end position="458"/>
    </location>
</feature>
<dbReference type="CDD" id="cd13128">
    <property type="entry name" value="MATE_Wzx_like"/>
    <property type="match status" value="1"/>
</dbReference>
<dbReference type="AlphaFoldDB" id="A0A0M0BUG4"/>
<dbReference type="Proteomes" id="UP000037237">
    <property type="component" value="Unassembled WGS sequence"/>
</dbReference>
<evidence type="ECO:0000256" key="1">
    <source>
        <dbReference type="ARBA" id="ARBA00004651"/>
    </source>
</evidence>
<feature type="transmembrane region" description="Helical" evidence="6">
    <location>
        <begin position="378"/>
        <end position="398"/>
    </location>
</feature>
<feature type="transmembrane region" description="Helical" evidence="6">
    <location>
        <begin position="271"/>
        <end position="293"/>
    </location>
</feature>
<evidence type="ECO:0000256" key="4">
    <source>
        <dbReference type="ARBA" id="ARBA00022989"/>
    </source>
</evidence>
<feature type="transmembrane region" description="Helical" evidence="6">
    <location>
        <begin position="464"/>
        <end position="488"/>
    </location>
</feature>
<name>A0A0M0BUG4_9ARCH</name>
<protein>
    <submittedName>
        <fullName evidence="7">Uncharacterized protein</fullName>
    </submittedName>
</protein>
<sequence length="508" mass="55804">MSNAVKLAKTSTKGGFTLFWGVAISSIISALGVMIVAGILEEGEYGIVAIALTAPNLLILIRDLGIDQSTIKYTAQYKQENKLTEIKNILIAGITFEFLLGIILSVLSYLFSGYIAVKIFNRPDIVRFIQIASFSIFGNALFKMSDSAFIGYEKMQYHSISLLIQSSSKTILMIVLVISNFGVRGAVLGHTIAYLITGIAGVAILYLKIYKKLINQKNHKYKILSTLKKMFKYGLPLSGSIILGGFLTQFYAFLIAIYLSDQIVGNYNLALNFAVLVAFFVTPVTTLLFPAFSKIDARKDPETLRNVFIYSVKYASLLIVPAAVMVMTLSQPAVATLFPGKYELTPLYLSLYTILYVYTAFGYLSTGNLIKSQGRTDVNLKLSILNTVIAVILSLTLIPTYGVVGLISTMLISVIPTLIISLWWIKKHYNATIDYKSSIKIVIASLIAAALTTIVLFFLNISNWIILIIGAIIFLTTYLVTAPLIGAINKEDTKNLKEMLKALGPLAT</sequence>
<feature type="transmembrane region" description="Helical" evidence="6">
    <location>
        <begin position="404"/>
        <end position="425"/>
    </location>
</feature>
<comment type="subcellular location">
    <subcellularLocation>
        <location evidence="1">Cell membrane</location>
        <topology evidence="1">Multi-pass membrane protein</topology>
    </subcellularLocation>
</comment>
<evidence type="ECO:0000256" key="2">
    <source>
        <dbReference type="ARBA" id="ARBA00022475"/>
    </source>
</evidence>
<organism evidence="7 8">
    <name type="scientific">miscellaneous Crenarchaeota group-1 archaeon SG8-32-1</name>
    <dbReference type="NCBI Taxonomy" id="1685124"/>
    <lineage>
        <taxon>Archaea</taxon>
        <taxon>Candidatus Bathyarchaeota</taxon>
        <taxon>MCG-1</taxon>
    </lineage>
</organism>
<dbReference type="GO" id="GO:0005886">
    <property type="term" value="C:plasma membrane"/>
    <property type="evidence" value="ECO:0007669"/>
    <property type="project" value="UniProtKB-SubCell"/>
</dbReference>
<keyword evidence="4 6" id="KW-1133">Transmembrane helix</keyword>
<feature type="transmembrane region" description="Helical" evidence="6">
    <location>
        <begin position="314"/>
        <end position="335"/>
    </location>
</feature>
<feature type="transmembrane region" description="Helical" evidence="6">
    <location>
        <begin position="162"/>
        <end position="181"/>
    </location>
</feature>
<evidence type="ECO:0000313" key="7">
    <source>
        <dbReference type="EMBL" id="KON32273.1"/>
    </source>
</evidence>
<dbReference type="InterPro" id="IPR002797">
    <property type="entry name" value="Polysacc_synth"/>
</dbReference>
<dbReference type="PANTHER" id="PTHR30250">
    <property type="entry name" value="PST FAMILY PREDICTED COLANIC ACID TRANSPORTER"/>
    <property type="match status" value="1"/>
</dbReference>
<feature type="transmembrane region" description="Helical" evidence="6">
    <location>
        <begin position="86"/>
        <end position="110"/>
    </location>
</feature>
<evidence type="ECO:0000256" key="6">
    <source>
        <dbReference type="SAM" id="Phobius"/>
    </source>
</evidence>
<evidence type="ECO:0000256" key="5">
    <source>
        <dbReference type="ARBA" id="ARBA00023136"/>
    </source>
</evidence>
<dbReference type="PANTHER" id="PTHR30250:SF28">
    <property type="entry name" value="POLYSACCHARIDE BIOSYNTHESIS PROTEIN"/>
    <property type="match status" value="1"/>
</dbReference>
<evidence type="ECO:0000313" key="8">
    <source>
        <dbReference type="Proteomes" id="UP000037237"/>
    </source>
</evidence>
<feature type="transmembrane region" description="Helical" evidence="6">
    <location>
        <begin position="347"/>
        <end position="366"/>
    </location>
</feature>
<reference evidence="7 8" key="1">
    <citation type="submission" date="2015-06" db="EMBL/GenBank/DDBJ databases">
        <title>New insights into the roles of widespread benthic archaea in carbon and nitrogen cycling.</title>
        <authorList>
            <person name="Lazar C.S."/>
            <person name="Baker B.J."/>
            <person name="Seitz K.W."/>
            <person name="Hyde A.S."/>
            <person name="Dick G.J."/>
            <person name="Hinrichs K.-U."/>
            <person name="Teske A.P."/>
        </authorList>
    </citation>
    <scope>NUCLEOTIDE SEQUENCE [LARGE SCALE GENOMIC DNA]</scope>
    <source>
        <strain evidence="7">SG8-32-1</strain>
    </source>
</reference>
<feature type="transmembrane region" description="Helical" evidence="6">
    <location>
        <begin position="16"/>
        <end position="39"/>
    </location>
</feature>
<keyword evidence="5 6" id="KW-0472">Membrane</keyword>
<gene>
    <name evidence="7" type="ORF">AC477_03185</name>
</gene>
<feature type="transmembrane region" description="Helical" evidence="6">
    <location>
        <begin position="230"/>
        <end position="259"/>
    </location>
</feature>
<evidence type="ECO:0000256" key="3">
    <source>
        <dbReference type="ARBA" id="ARBA00022692"/>
    </source>
</evidence>
<feature type="transmembrane region" description="Helical" evidence="6">
    <location>
        <begin position="187"/>
        <end position="209"/>
    </location>
</feature>
<keyword evidence="2" id="KW-1003">Cell membrane</keyword>
<accession>A0A0M0BUG4</accession>
<dbReference type="Pfam" id="PF01943">
    <property type="entry name" value="Polysacc_synt"/>
    <property type="match status" value="1"/>
</dbReference>